<protein>
    <submittedName>
        <fullName evidence="2">Uncharacterized protein</fullName>
    </submittedName>
</protein>
<name>W8CE00_CERCA</name>
<proteinExistence type="evidence at transcript level"/>
<feature type="region of interest" description="Disordered" evidence="1">
    <location>
        <begin position="81"/>
        <end position="121"/>
    </location>
</feature>
<sequence length="121" mass="13627">MHTYVTFLSICSKKAINPVQSNAYANAKPKRTTAETSASDMFEYNQTIQQICRLQAKNKTNREKRSSSRRASLIVNDIRCSGGFNDRWLTNSPSESVSAKVSGISDEWKRDNSCRQSSGKR</sequence>
<dbReference type="AlphaFoldDB" id="W8CE00"/>
<evidence type="ECO:0000256" key="1">
    <source>
        <dbReference type="SAM" id="MobiDB-lite"/>
    </source>
</evidence>
<reference evidence="2" key="1">
    <citation type="submission" date="2013-07" db="EMBL/GenBank/DDBJ databases">
        <authorList>
            <person name="Geib S."/>
        </authorList>
    </citation>
    <scope>NUCLEOTIDE SEQUENCE</scope>
</reference>
<dbReference type="EMBL" id="GAMC01001061">
    <property type="protein sequence ID" value="JAC05495.1"/>
    <property type="molecule type" value="mRNA"/>
</dbReference>
<evidence type="ECO:0000313" key="2">
    <source>
        <dbReference type="EMBL" id="JAC05495.1"/>
    </source>
</evidence>
<feature type="compositionally biased region" description="Polar residues" evidence="1">
    <location>
        <begin position="88"/>
        <end position="99"/>
    </location>
</feature>
<organism evidence="2">
    <name type="scientific">Ceratitis capitata</name>
    <name type="common">Mediterranean fruit fly</name>
    <name type="synonym">Tephritis capitata</name>
    <dbReference type="NCBI Taxonomy" id="7213"/>
    <lineage>
        <taxon>Eukaryota</taxon>
        <taxon>Metazoa</taxon>
        <taxon>Ecdysozoa</taxon>
        <taxon>Arthropoda</taxon>
        <taxon>Hexapoda</taxon>
        <taxon>Insecta</taxon>
        <taxon>Pterygota</taxon>
        <taxon>Neoptera</taxon>
        <taxon>Endopterygota</taxon>
        <taxon>Diptera</taxon>
        <taxon>Brachycera</taxon>
        <taxon>Muscomorpha</taxon>
        <taxon>Tephritoidea</taxon>
        <taxon>Tephritidae</taxon>
        <taxon>Ceratitis</taxon>
        <taxon>Ceratitis</taxon>
    </lineage>
</organism>
<reference evidence="2" key="2">
    <citation type="journal article" date="2014" name="BMC Genomics">
        <title>A genomic perspective to assessing quality of mass-reared SIT flies used in Mediterranean fruit fly (Ceratitis capitata) eradication in California.</title>
        <authorList>
            <person name="Calla B."/>
            <person name="Hall B."/>
            <person name="Hou S."/>
            <person name="Geib S.M."/>
        </authorList>
    </citation>
    <scope>NUCLEOTIDE SEQUENCE</scope>
</reference>
<accession>W8CE00</accession>